<evidence type="ECO:0000313" key="3">
    <source>
        <dbReference type="Proteomes" id="UP000609651"/>
    </source>
</evidence>
<evidence type="ECO:0000313" key="2">
    <source>
        <dbReference type="EMBL" id="NNJ24856.1"/>
    </source>
</evidence>
<dbReference type="RefSeq" id="WP_171184250.1">
    <property type="nucleotide sequence ID" value="NZ_WTPX01000018.1"/>
</dbReference>
<organism evidence="2 3">
    <name type="scientific">Alienimonas chondri</name>
    <dbReference type="NCBI Taxonomy" id="2681879"/>
    <lineage>
        <taxon>Bacteria</taxon>
        <taxon>Pseudomonadati</taxon>
        <taxon>Planctomycetota</taxon>
        <taxon>Planctomycetia</taxon>
        <taxon>Planctomycetales</taxon>
        <taxon>Planctomycetaceae</taxon>
        <taxon>Alienimonas</taxon>
    </lineage>
</organism>
<evidence type="ECO:0000256" key="1">
    <source>
        <dbReference type="SAM" id="SignalP"/>
    </source>
</evidence>
<dbReference type="InterPro" id="IPR010870">
    <property type="entry name" value="Porin_O/P"/>
</dbReference>
<comment type="caution">
    <text evidence="2">The sequence shown here is derived from an EMBL/GenBank/DDBJ whole genome shotgun (WGS) entry which is preliminary data.</text>
</comment>
<sequence>MFPLPSRWIARGAFLAPAALCSVAWADDPVAPAPVASAADSVVSAEDFAALVNRLDRAEAEVRSLRTRLDTPPVAAAQSYTERASLTSAPLFRSAALQDVTPADKGVADQALIIPGEESSTAASEAGDSDFEARLTELEELFGDGNSEALDEEFESLSERIDDVEGGLSKYVTRGTKNSKVQLFGRLHADYYAFPDTDDGAARFEGENPQDRFLFRRLRIGVKGDINTNMFYKMETEFASVNDFEVRDVYFGFRDLPILQTLTIGNQKRPYGLDHLNSSRYNVFIGRPNVIEAFNEDARRLGIASYGVSDDLRYNWRYGIWNLERIQDDGIYIGDAYQLQVAGRLATTYWWDECSDGRGYGHFAVSGTVADPDETGGPLNNNEARFRTRPEARTGDRWLNTGRIDDVERFSLVGLEHVLNYGAVQWVTEAQVLSNNRNNGAEDATFHGAYTYVSYFLTGEHMPWNRESGTLGRVKPHEDFFLVRDCNGRCGGGWGAWQVAARYSYLDMNDADVFGGKADSLTLGVNWYWNDAAGMQFNWVNGAIRDSAVVAGVGGAGVPTDSRYDILGVRFRLDF</sequence>
<dbReference type="Gene3D" id="2.40.160.10">
    <property type="entry name" value="Porin"/>
    <property type="match status" value="1"/>
</dbReference>
<feature type="signal peptide" evidence="1">
    <location>
        <begin position="1"/>
        <end position="26"/>
    </location>
</feature>
<gene>
    <name evidence="2" type="ORF">LzC2_09160</name>
</gene>
<dbReference type="SUPFAM" id="SSF56935">
    <property type="entry name" value="Porins"/>
    <property type="match status" value="1"/>
</dbReference>
<dbReference type="EMBL" id="WTPX01000018">
    <property type="protein sequence ID" value="NNJ24856.1"/>
    <property type="molecule type" value="Genomic_DNA"/>
</dbReference>
<feature type="chain" id="PRO_5046168245" description="Porin" evidence="1">
    <location>
        <begin position="27"/>
        <end position="575"/>
    </location>
</feature>
<protein>
    <recommendedName>
        <fullName evidence="4">Porin</fullName>
    </recommendedName>
</protein>
<dbReference type="Pfam" id="PF07396">
    <property type="entry name" value="Porin_O_P"/>
    <property type="match status" value="1"/>
</dbReference>
<dbReference type="InterPro" id="IPR023614">
    <property type="entry name" value="Porin_dom_sf"/>
</dbReference>
<evidence type="ECO:0008006" key="4">
    <source>
        <dbReference type="Google" id="ProtNLM"/>
    </source>
</evidence>
<keyword evidence="3" id="KW-1185">Reference proteome</keyword>
<dbReference type="Proteomes" id="UP000609651">
    <property type="component" value="Unassembled WGS sequence"/>
</dbReference>
<proteinExistence type="predicted"/>
<accession>A0ABX1VCT1</accession>
<keyword evidence="1" id="KW-0732">Signal</keyword>
<name>A0ABX1VCT1_9PLAN</name>
<reference evidence="2 3" key="1">
    <citation type="journal article" date="2020" name="Syst. Appl. Microbiol.">
        <title>Alienimonas chondri sp. nov., a novel planctomycete isolated from the biofilm of the red alga Chondrus crispus.</title>
        <authorList>
            <person name="Vitorino I."/>
            <person name="Albuquerque L."/>
            <person name="Wiegand S."/>
            <person name="Kallscheuer N."/>
            <person name="da Costa M.S."/>
            <person name="Lobo-da-Cunha A."/>
            <person name="Jogler C."/>
            <person name="Lage O.M."/>
        </authorList>
    </citation>
    <scope>NUCLEOTIDE SEQUENCE [LARGE SCALE GENOMIC DNA]</scope>
    <source>
        <strain evidence="2 3">LzC2</strain>
    </source>
</reference>